<protein>
    <submittedName>
        <fullName evidence="7">Response regulator</fullName>
    </submittedName>
</protein>
<keyword evidence="4" id="KW-0597">Phosphoprotein</keyword>
<dbReference type="InterPro" id="IPR011006">
    <property type="entry name" value="CheY-like_superfamily"/>
</dbReference>
<dbReference type="SMART" id="SM00448">
    <property type="entry name" value="REC"/>
    <property type="match status" value="1"/>
</dbReference>
<dbReference type="EMBL" id="JBHTLM010000010">
    <property type="protein sequence ID" value="MFD1177511.1"/>
    <property type="molecule type" value="Genomic_DNA"/>
</dbReference>
<evidence type="ECO:0000256" key="2">
    <source>
        <dbReference type="ARBA" id="ARBA00023125"/>
    </source>
</evidence>
<keyword evidence="1" id="KW-0805">Transcription regulation</keyword>
<dbReference type="InterPro" id="IPR009057">
    <property type="entry name" value="Homeodomain-like_sf"/>
</dbReference>
<gene>
    <name evidence="7" type="ORF">ACFQ3W_14545</name>
</gene>
<dbReference type="PANTHER" id="PTHR43280">
    <property type="entry name" value="ARAC-FAMILY TRANSCRIPTIONAL REGULATOR"/>
    <property type="match status" value="1"/>
</dbReference>
<dbReference type="InterPro" id="IPR001789">
    <property type="entry name" value="Sig_transdc_resp-reg_receiver"/>
</dbReference>
<proteinExistence type="predicted"/>
<dbReference type="CDD" id="cd17536">
    <property type="entry name" value="REC_YesN-like"/>
    <property type="match status" value="1"/>
</dbReference>
<dbReference type="SMART" id="SM00342">
    <property type="entry name" value="HTH_ARAC"/>
    <property type="match status" value="1"/>
</dbReference>
<comment type="caution">
    <text evidence="7">The sequence shown here is derived from an EMBL/GenBank/DDBJ whole genome shotgun (WGS) entry which is preliminary data.</text>
</comment>
<evidence type="ECO:0000259" key="6">
    <source>
        <dbReference type="PROSITE" id="PS50110"/>
    </source>
</evidence>
<dbReference type="Proteomes" id="UP001597262">
    <property type="component" value="Unassembled WGS sequence"/>
</dbReference>
<dbReference type="PRINTS" id="PR00032">
    <property type="entry name" value="HTHARAC"/>
</dbReference>
<dbReference type="Gene3D" id="1.10.10.60">
    <property type="entry name" value="Homeodomain-like"/>
    <property type="match status" value="2"/>
</dbReference>
<feature type="domain" description="HTH araC/xylS-type" evidence="5">
    <location>
        <begin position="160"/>
        <end position="258"/>
    </location>
</feature>
<keyword evidence="2" id="KW-0238">DNA-binding</keyword>
<dbReference type="PROSITE" id="PS01124">
    <property type="entry name" value="HTH_ARAC_FAMILY_2"/>
    <property type="match status" value="1"/>
</dbReference>
<evidence type="ECO:0000313" key="7">
    <source>
        <dbReference type="EMBL" id="MFD1177511.1"/>
    </source>
</evidence>
<keyword evidence="3" id="KW-0804">Transcription</keyword>
<dbReference type="SUPFAM" id="SSF46689">
    <property type="entry name" value="Homeodomain-like"/>
    <property type="match status" value="2"/>
</dbReference>
<organism evidence="7 8">
    <name type="scientific">Paenibacillus puldeungensis</name>
    <dbReference type="NCBI Taxonomy" id="696536"/>
    <lineage>
        <taxon>Bacteria</taxon>
        <taxon>Bacillati</taxon>
        <taxon>Bacillota</taxon>
        <taxon>Bacilli</taxon>
        <taxon>Bacillales</taxon>
        <taxon>Paenibacillaceae</taxon>
        <taxon>Paenibacillus</taxon>
    </lineage>
</organism>
<dbReference type="RefSeq" id="WP_379319962.1">
    <property type="nucleotide sequence ID" value="NZ_JBHTLM010000010.1"/>
</dbReference>
<evidence type="ECO:0000259" key="5">
    <source>
        <dbReference type="PROSITE" id="PS01124"/>
    </source>
</evidence>
<feature type="domain" description="Response regulatory" evidence="6">
    <location>
        <begin position="6"/>
        <end position="125"/>
    </location>
</feature>
<accession>A0ABW3RZB8</accession>
<dbReference type="SUPFAM" id="SSF52172">
    <property type="entry name" value="CheY-like"/>
    <property type="match status" value="1"/>
</dbReference>
<dbReference type="PROSITE" id="PS50110">
    <property type="entry name" value="RESPONSE_REGULATORY"/>
    <property type="match status" value="1"/>
</dbReference>
<dbReference type="PANTHER" id="PTHR43280:SF28">
    <property type="entry name" value="HTH-TYPE TRANSCRIPTIONAL ACTIVATOR RHAS"/>
    <property type="match status" value="1"/>
</dbReference>
<dbReference type="PROSITE" id="PS00041">
    <property type="entry name" value="HTH_ARAC_FAMILY_1"/>
    <property type="match status" value="1"/>
</dbReference>
<evidence type="ECO:0000256" key="3">
    <source>
        <dbReference type="ARBA" id="ARBA00023163"/>
    </source>
</evidence>
<name>A0ABW3RZB8_9BACL</name>
<evidence type="ECO:0000256" key="1">
    <source>
        <dbReference type="ARBA" id="ARBA00023015"/>
    </source>
</evidence>
<dbReference type="InterPro" id="IPR018062">
    <property type="entry name" value="HTH_AraC-typ_CS"/>
</dbReference>
<reference evidence="8" key="1">
    <citation type="journal article" date="2019" name="Int. J. Syst. Evol. Microbiol.">
        <title>The Global Catalogue of Microorganisms (GCM) 10K type strain sequencing project: providing services to taxonomists for standard genome sequencing and annotation.</title>
        <authorList>
            <consortium name="The Broad Institute Genomics Platform"/>
            <consortium name="The Broad Institute Genome Sequencing Center for Infectious Disease"/>
            <person name="Wu L."/>
            <person name="Ma J."/>
        </authorList>
    </citation>
    <scope>NUCLEOTIDE SEQUENCE [LARGE SCALE GENOMIC DNA]</scope>
    <source>
        <strain evidence="8">CCUG 59189</strain>
    </source>
</reference>
<feature type="modified residue" description="4-aspartylphosphate" evidence="4">
    <location>
        <position position="58"/>
    </location>
</feature>
<evidence type="ECO:0000313" key="8">
    <source>
        <dbReference type="Proteomes" id="UP001597262"/>
    </source>
</evidence>
<dbReference type="Pfam" id="PF12833">
    <property type="entry name" value="HTH_18"/>
    <property type="match status" value="1"/>
</dbReference>
<dbReference type="InterPro" id="IPR020449">
    <property type="entry name" value="Tscrpt_reg_AraC-type_HTH"/>
</dbReference>
<evidence type="ECO:0000256" key="4">
    <source>
        <dbReference type="PROSITE-ProRule" id="PRU00169"/>
    </source>
</evidence>
<sequence length="266" mass="30409">MYNTQTILIVDDEPRTRGGLKNMLEAWSAGRYTIKTADNGKDARRLIEQEPVHLLITDIRMPEITGLNLVEWLGTLNLSVKPTVILISGYAEFEYAQQGLQLGVVNYLLKPISKSKLIAATEQALEVASEQSRIQKMQRIVDEKLIHVTKESEALSEPVKAAIGYVEKHLDQAFSLREIGDHVHLNPSYFCVLFKEQMQMTFLEYVTRSRMQKAKELLLQTKLPISEIAERVGYQTTKYFSKLFKEYEGHSPGIYRNETLGQDEEV</sequence>
<dbReference type="Pfam" id="PF00072">
    <property type="entry name" value="Response_reg"/>
    <property type="match status" value="1"/>
</dbReference>
<dbReference type="Gene3D" id="3.40.50.2300">
    <property type="match status" value="1"/>
</dbReference>
<dbReference type="InterPro" id="IPR018060">
    <property type="entry name" value="HTH_AraC"/>
</dbReference>
<keyword evidence="8" id="KW-1185">Reference proteome</keyword>